<dbReference type="PANTHER" id="PTHR42770:SF7">
    <property type="entry name" value="MEMBRANE PROTEIN"/>
    <property type="match status" value="1"/>
</dbReference>
<evidence type="ECO:0000256" key="1">
    <source>
        <dbReference type="ARBA" id="ARBA00004651"/>
    </source>
</evidence>
<dbReference type="Pfam" id="PF13520">
    <property type="entry name" value="AA_permease_2"/>
    <property type="match status" value="1"/>
</dbReference>
<evidence type="ECO:0000256" key="3">
    <source>
        <dbReference type="ARBA" id="ARBA00022692"/>
    </source>
</evidence>
<comment type="subcellular location">
    <subcellularLocation>
        <location evidence="1">Cell membrane</location>
        <topology evidence="1">Multi-pass membrane protein</topology>
    </subcellularLocation>
</comment>
<dbReference type="Gene3D" id="1.20.1740.10">
    <property type="entry name" value="Amino acid/polyamine transporter I"/>
    <property type="match status" value="1"/>
</dbReference>
<evidence type="ECO:0000256" key="4">
    <source>
        <dbReference type="ARBA" id="ARBA00022989"/>
    </source>
</evidence>
<feature type="transmembrane region" description="Helical" evidence="6">
    <location>
        <begin position="156"/>
        <end position="175"/>
    </location>
</feature>
<accession>A0ABQ3HN50</accession>
<keyword evidence="3 6" id="KW-0812">Transmembrane</keyword>
<name>A0ABQ3HN50_9ACTN</name>
<keyword evidence="5 6" id="KW-0472">Membrane</keyword>
<gene>
    <name evidence="7" type="ORF">GCM10011376_27760</name>
</gene>
<dbReference type="PANTHER" id="PTHR42770">
    <property type="entry name" value="AMINO ACID TRANSPORTER-RELATED"/>
    <property type="match status" value="1"/>
</dbReference>
<evidence type="ECO:0000313" key="8">
    <source>
        <dbReference type="Proteomes" id="UP000597341"/>
    </source>
</evidence>
<feature type="transmembrane region" description="Helical" evidence="6">
    <location>
        <begin position="187"/>
        <end position="206"/>
    </location>
</feature>
<comment type="caution">
    <text evidence="7">The sequence shown here is derived from an EMBL/GenBank/DDBJ whole genome shotgun (WGS) entry which is preliminary data.</text>
</comment>
<feature type="transmembrane region" description="Helical" evidence="6">
    <location>
        <begin position="320"/>
        <end position="339"/>
    </location>
</feature>
<protein>
    <submittedName>
        <fullName evidence="7">Conserved hypothetical transport protein</fullName>
    </submittedName>
</protein>
<feature type="transmembrane region" description="Helical" evidence="6">
    <location>
        <begin position="226"/>
        <end position="248"/>
    </location>
</feature>
<evidence type="ECO:0000256" key="5">
    <source>
        <dbReference type="ARBA" id="ARBA00023136"/>
    </source>
</evidence>
<evidence type="ECO:0000313" key="7">
    <source>
        <dbReference type="EMBL" id="GHE18166.1"/>
    </source>
</evidence>
<proteinExistence type="predicted"/>
<feature type="transmembrane region" description="Helical" evidence="6">
    <location>
        <begin position="126"/>
        <end position="144"/>
    </location>
</feature>
<feature type="transmembrane region" description="Helical" evidence="6">
    <location>
        <begin position="45"/>
        <end position="66"/>
    </location>
</feature>
<feature type="transmembrane region" description="Helical" evidence="6">
    <location>
        <begin position="277"/>
        <end position="299"/>
    </location>
</feature>
<dbReference type="InterPro" id="IPR002293">
    <property type="entry name" value="AA/rel_permease1"/>
</dbReference>
<organism evidence="7 8">
    <name type="scientific">Nocardioides flavus</name>
    <name type="common">ex Wang et al. 2016</name>
    <dbReference type="NCBI Taxonomy" id="2058780"/>
    <lineage>
        <taxon>Bacteria</taxon>
        <taxon>Bacillati</taxon>
        <taxon>Actinomycetota</taxon>
        <taxon>Actinomycetes</taxon>
        <taxon>Propionibacteriales</taxon>
        <taxon>Nocardioidaceae</taxon>
        <taxon>Nocardioides</taxon>
    </lineage>
</organism>
<dbReference type="PIRSF" id="PIRSF006060">
    <property type="entry name" value="AA_transporter"/>
    <property type="match status" value="1"/>
</dbReference>
<dbReference type="EMBL" id="BNAD01000008">
    <property type="protein sequence ID" value="GHE18166.1"/>
    <property type="molecule type" value="Genomic_DNA"/>
</dbReference>
<evidence type="ECO:0000256" key="2">
    <source>
        <dbReference type="ARBA" id="ARBA00022475"/>
    </source>
</evidence>
<keyword evidence="8" id="KW-1185">Reference proteome</keyword>
<sequence>MSAQPALARRLGTFDATVVGLSAMLGAGVFVAFTPAAEAAGRGLLVGLGIAAVIAFCNAVASAQLASSYPSSGGTYLFGREVLGPWWGFLAGWGFVIGKTASCAAMAMTFAAYALPDTTSGTGAGWGQRVLAALAVVAFTVLNLRGITRTATAARVLLVATLVVLVGFLVLAGTGDAQPTAPLEATGGVWGVLQAAGLLFFAFAGYARIATLAEEVRRPEQLGRAILIALGTAVVLYLLVGLALVQVLGADLPGNAVPVAAATDALGAEWAVPVVRVGAAAAALGALLALLAGVGRTTLAMARERDLPARLASVDPRHHVPDAAQVVIGVAVVVLVLVADLRGAIGFSSFGVLVYYAVANLSALRQPAEQRRWPRGLQVLGLAGCLVMAAALPFGSVLAGLAVFAVGALGRIVAQRVTSR</sequence>
<dbReference type="InterPro" id="IPR050367">
    <property type="entry name" value="APC_superfamily"/>
</dbReference>
<dbReference type="RefSeq" id="WP_191280081.1">
    <property type="nucleotide sequence ID" value="NZ_BNAD01000008.1"/>
</dbReference>
<feature type="transmembrane region" description="Helical" evidence="6">
    <location>
        <begin position="12"/>
        <end position="33"/>
    </location>
</feature>
<dbReference type="Proteomes" id="UP000597341">
    <property type="component" value="Unassembled WGS sequence"/>
</dbReference>
<keyword evidence="4 6" id="KW-1133">Transmembrane helix</keyword>
<evidence type="ECO:0000256" key="6">
    <source>
        <dbReference type="SAM" id="Phobius"/>
    </source>
</evidence>
<keyword evidence="2" id="KW-1003">Cell membrane</keyword>
<feature type="transmembrane region" description="Helical" evidence="6">
    <location>
        <begin position="398"/>
        <end position="414"/>
    </location>
</feature>
<feature type="transmembrane region" description="Helical" evidence="6">
    <location>
        <begin position="87"/>
        <end position="114"/>
    </location>
</feature>
<reference evidence="8" key="1">
    <citation type="journal article" date="2019" name="Int. J. Syst. Evol. Microbiol.">
        <title>The Global Catalogue of Microorganisms (GCM) 10K type strain sequencing project: providing services to taxonomists for standard genome sequencing and annotation.</title>
        <authorList>
            <consortium name="The Broad Institute Genomics Platform"/>
            <consortium name="The Broad Institute Genome Sequencing Center for Infectious Disease"/>
            <person name="Wu L."/>
            <person name="Ma J."/>
        </authorList>
    </citation>
    <scope>NUCLEOTIDE SEQUENCE [LARGE SCALE GENOMIC DNA]</scope>
    <source>
        <strain evidence="8">CGMCC 1.12791</strain>
    </source>
</reference>